<evidence type="ECO:0000313" key="2">
    <source>
        <dbReference type="EMBL" id="KAK7879682.1"/>
    </source>
</evidence>
<dbReference type="EMBL" id="JBBPFD010000216">
    <property type="protein sequence ID" value="KAK7879682.1"/>
    <property type="molecule type" value="Genomic_DNA"/>
</dbReference>
<feature type="compositionally biased region" description="Low complexity" evidence="1">
    <location>
        <begin position="12"/>
        <end position="21"/>
    </location>
</feature>
<evidence type="ECO:0000313" key="3">
    <source>
        <dbReference type="Proteomes" id="UP001460270"/>
    </source>
</evidence>
<proteinExistence type="predicted"/>
<feature type="region of interest" description="Disordered" evidence="1">
    <location>
        <begin position="1"/>
        <end position="21"/>
    </location>
</feature>
<protein>
    <submittedName>
        <fullName evidence="2">Uncharacterized protein</fullName>
    </submittedName>
</protein>
<keyword evidence="3" id="KW-1185">Reference proteome</keyword>
<sequence>MTSGYAHVMDRSAPLPLPSALDPLQVKKKFSVSHLLDLEEAAGDGTADGTGAHAEESGAEAGRSLLESPGLSSGARPGSTTTPSSD</sequence>
<evidence type="ECO:0000256" key="1">
    <source>
        <dbReference type="SAM" id="MobiDB-lite"/>
    </source>
</evidence>
<feature type="region of interest" description="Disordered" evidence="1">
    <location>
        <begin position="41"/>
        <end position="86"/>
    </location>
</feature>
<dbReference type="Proteomes" id="UP001460270">
    <property type="component" value="Unassembled WGS sequence"/>
</dbReference>
<gene>
    <name evidence="2" type="ORF">WMY93_033618</name>
</gene>
<dbReference type="AlphaFoldDB" id="A0AAW0MHP2"/>
<comment type="caution">
    <text evidence="2">The sequence shown here is derived from an EMBL/GenBank/DDBJ whole genome shotgun (WGS) entry which is preliminary data.</text>
</comment>
<organism evidence="2 3">
    <name type="scientific">Mugilogobius chulae</name>
    <name type="common">yellowstripe goby</name>
    <dbReference type="NCBI Taxonomy" id="88201"/>
    <lineage>
        <taxon>Eukaryota</taxon>
        <taxon>Metazoa</taxon>
        <taxon>Chordata</taxon>
        <taxon>Craniata</taxon>
        <taxon>Vertebrata</taxon>
        <taxon>Euteleostomi</taxon>
        <taxon>Actinopterygii</taxon>
        <taxon>Neopterygii</taxon>
        <taxon>Teleostei</taxon>
        <taxon>Neoteleostei</taxon>
        <taxon>Acanthomorphata</taxon>
        <taxon>Gobiaria</taxon>
        <taxon>Gobiiformes</taxon>
        <taxon>Gobioidei</taxon>
        <taxon>Gobiidae</taxon>
        <taxon>Gobionellinae</taxon>
        <taxon>Mugilogobius</taxon>
    </lineage>
</organism>
<reference evidence="3" key="1">
    <citation type="submission" date="2024-04" db="EMBL/GenBank/DDBJ databases">
        <title>Salinicola lusitanus LLJ914,a marine bacterium isolated from the Okinawa Trough.</title>
        <authorList>
            <person name="Li J."/>
        </authorList>
    </citation>
    <scope>NUCLEOTIDE SEQUENCE [LARGE SCALE GENOMIC DNA]</scope>
</reference>
<accession>A0AAW0MHP2</accession>
<name>A0AAW0MHP2_9GOBI</name>
<feature type="compositionally biased region" description="Low complexity" evidence="1">
    <location>
        <begin position="43"/>
        <end position="52"/>
    </location>
</feature>